<dbReference type="SUPFAM" id="SSF53850">
    <property type="entry name" value="Periplasmic binding protein-like II"/>
    <property type="match status" value="1"/>
</dbReference>
<dbReference type="PANTHER" id="PTHR35936">
    <property type="entry name" value="MEMBRANE-BOUND LYTIC MUREIN TRANSGLYCOSYLASE F"/>
    <property type="match status" value="1"/>
</dbReference>
<evidence type="ECO:0000256" key="2">
    <source>
        <dbReference type="SAM" id="SignalP"/>
    </source>
</evidence>
<feature type="chain" id="PRO_5028827174" evidence="2">
    <location>
        <begin position="22"/>
        <end position="246"/>
    </location>
</feature>
<proteinExistence type="predicted"/>
<sequence length="246" mass="27945">MRRLYTLLCFCGLTLSATLLAAPTLRIGLGESKLPYIDAEQRTGVEYEIISAIFQQAGLKISIDHLPNKRAQYLFNQGKLDAYISTAGQYASNPYIVYQNMAITLCERQIKLASMTDLARYQVGAFHNASQLLGDEFAKQASDKTRYTELAQQELLNRMLALGRIDVAVSDINIFQHFNQLQHRVPTAICPYALFPPTHYRLIFHNASLQARFNQALAQTLNSKLYEQLATKYKLSLERGRPYFKP</sequence>
<keyword evidence="5" id="KW-1185">Reference proteome</keyword>
<feature type="signal peptide" evidence="2">
    <location>
        <begin position="1"/>
        <end position="21"/>
    </location>
</feature>
<evidence type="ECO:0000256" key="1">
    <source>
        <dbReference type="ARBA" id="ARBA00022729"/>
    </source>
</evidence>
<gene>
    <name evidence="4" type="ORF">HZU75_09220</name>
</gene>
<name>A0A7D5V9U8_9NEIS</name>
<organism evidence="4 5">
    <name type="scientific">Chitinibacter fontanus</name>
    <dbReference type="NCBI Taxonomy" id="1737446"/>
    <lineage>
        <taxon>Bacteria</taxon>
        <taxon>Pseudomonadati</taxon>
        <taxon>Pseudomonadota</taxon>
        <taxon>Betaproteobacteria</taxon>
        <taxon>Neisseriales</taxon>
        <taxon>Chitinibacteraceae</taxon>
        <taxon>Chitinibacter</taxon>
    </lineage>
</organism>
<dbReference type="InterPro" id="IPR001638">
    <property type="entry name" value="Solute-binding_3/MltF_N"/>
</dbReference>
<dbReference type="KEGG" id="cfon:HZU75_09220"/>
<reference evidence="4 5" key="1">
    <citation type="journal article" date="2016" name="Int. J. Syst. Evol. Microbiol.">
        <title>Chitinibacter fontanus sp. nov., isolated from a spring.</title>
        <authorList>
            <person name="Sheu S.Y."/>
            <person name="Li Y.S."/>
            <person name="Young C.C."/>
            <person name="Chen W.M."/>
        </authorList>
    </citation>
    <scope>NUCLEOTIDE SEQUENCE [LARGE SCALE GENOMIC DNA]</scope>
    <source>
        <strain evidence="4 5">STM-7</strain>
    </source>
</reference>
<protein>
    <submittedName>
        <fullName evidence="4">Transporter substrate-binding domain-containing protein</fullName>
    </submittedName>
</protein>
<dbReference type="EMBL" id="CP058952">
    <property type="protein sequence ID" value="QLI81695.1"/>
    <property type="molecule type" value="Genomic_DNA"/>
</dbReference>
<keyword evidence="1 2" id="KW-0732">Signal</keyword>
<evidence type="ECO:0000259" key="3">
    <source>
        <dbReference type="SMART" id="SM00062"/>
    </source>
</evidence>
<dbReference type="Gene3D" id="3.40.190.10">
    <property type="entry name" value="Periplasmic binding protein-like II"/>
    <property type="match status" value="2"/>
</dbReference>
<accession>A0A7D5V9U8</accession>
<dbReference type="PANTHER" id="PTHR35936:SF25">
    <property type="entry name" value="ABC TRANSPORTER SUBSTRATE-BINDING PROTEIN"/>
    <property type="match status" value="1"/>
</dbReference>
<evidence type="ECO:0000313" key="4">
    <source>
        <dbReference type="EMBL" id="QLI81695.1"/>
    </source>
</evidence>
<dbReference type="Proteomes" id="UP000510822">
    <property type="component" value="Chromosome"/>
</dbReference>
<evidence type="ECO:0000313" key="5">
    <source>
        <dbReference type="Proteomes" id="UP000510822"/>
    </source>
</evidence>
<feature type="domain" description="Solute-binding protein family 3/N-terminal" evidence="3">
    <location>
        <begin position="24"/>
        <end position="237"/>
    </location>
</feature>
<dbReference type="AlphaFoldDB" id="A0A7D5V9U8"/>
<dbReference type="SMART" id="SM00062">
    <property type="entry name" value="PBPb"/>
    <property type="match status" value="1"/>
</dbReference>
<dbReference type="RefSeq" id="WP_180305805.1">
    <property type="nucleotide sequence ID" value="NZ_CP058952.1"/>
</dbReference>